<reference evidence="1" key="1">
    <citation type="submission" date="2019-08" db="EMBL/GenBank/DDBJ databases">
        <authorList>
            <person name="Liu F."/>
        </authorList>
    </citation>
    <scope>NUCLEOTIDE SEQUENCE [LARGE SCALE GENOMIC DNA]</scope>
    <source>
        <strain evidence="1">PA1801</strain>
        <tissue evidence="1">Leaf</tissue>
    </source>
</reference>
<accession>A0A5B6UY50</accession>
<keyword evidence="2" id="KW-1185">Reference proteome</keyword>
<dbReference type="Proteomes" id="UP000325315">
    <property type="component" value="Unassembled WGS sequence"/>
</dbReference>
<name>A0A5B6UY50_9ROSI</name>
<sequence length="138" mass="15374">MQEESQRQNVSSPIVVDPTSLYSANVNPHKKRFNGVCDHCKVKGHKREIGYTLHFKFTKKYFMLGTGGNNVVADEGIVADSSVPNNNIQSMSTSCECILDTSATNHMLSSFQHLEFPVACASNSPCVRPLKWHDEGDW</sequence>
<dbReference type="EMBL" id="SMMG02000010">
    <property type="protein sequence ID" value="KAA3458785.1"/>
    <property type="molecule type" value="Genomic_DNA"/>
</dbReference>
<dbReference type="AlphaFoldDB" id="A0A5B6UY50"/>
<evidence type="ECO:0000313" key="2">
    <source>
        <dbReference type="Proteomes" id="UP000325315"/>
    </source>
</evidence>
<organism evidence="1 2">
    <name type="scientific">Gossypium australe</name>
    <dbReference type="NCBI Taxonomy" id="47621"/>
    <lineage>
        <taxon>Eukaryota</taxon>
        <taxon>Viridiplantae</taxon>
        <taxon>Streptophyta</taxon>
        <taxon>Embryophyta</taxon>
        <taxon>Tracheophyta</taxon>
        <taxon>Spermatophyta</taxon>
        <taxon>Magnoliopsida</taxon>
        <taxon>eudicotyledons</taxon>
        <taxon>Gunneridae</taxon>
        <taxon>Pentapetalae</taxon>
        <taxon>rosids</taxon>
        <taxon>malvids</taxon>
        <taxon>Malvales</taxon>
        <taxon>Malvaceae</taxon>
        <taxon>Malvoideae</taxon>
        <taxon>Gossypium</taxon>
    </lineage>
</organism>
<proteinExistence type="predicted"/>
<gene>
    <name evidence="1" type="ORF">EPI10_013357</name>
</gene>
<comment type="caution">
    <text evidence="1">The sequence shown here is derived from an EMBL/GenBank/DDBJ whole genome shotgun (WGS) entry which is preliminary data.</text>
</comment>
<evidence type="ECO:0000313" key="1">
    <source>
        <dbReference type="EMBL" id="KAA3458785.1"/>
    </source>
</evidence>
<protein>
    <submittedName>
        <fullName evidence="1">Uncharacterized protein</fullName>
    </submittedName>
</protein>
<dbReference type="OrthoDB" id="1002462at2759"/>